<proteinExistence type="predicted"/>
<protein>
    <submittedName>
        <fullName evidence="2">Uncharacterized protein</fullName>
    </submittedName>
</protein>
<feature type="compositionally biased region" description="Basic residues" evidence="1">
    <location>
        <begin position="45"/>
        <end position="61"/>
    </location>
</feature>
<feature type="region of interest" description="Disordered" evidence="1">
    <location>
        <begin position="37"/>
        <end position="74"/>
    </location>
</feature>
<organism evidence="2 3">
    <name type="scientific">Pelobates cultripes</name>
    <name type="common">Western spadefoot toad</name>
    <dbReference type="NCBI Taxonomy" id="61616"/>
    <lineage>
        <taxon>Eukaryota</taxon>
        <taxon>Metazoa</taxon>
        <taxon>Chordata</taxon>
        <taxon>Craniata</taxon>
        <taxon>Vertebrata</taxon>
        <taxon>Euteleostomi</taxon>
        <taxon>Amphibia</taxon>
        <taxon>Batrachia</taxon>
        <taxon>Anura</taxon>
        <taxon>Pelobatoidea</taxon>
        <taxon>Pelobatidae</taxon>
        <taxon>Pelobates</taxon>
    </lineage>
</organism>
<evidence type="ECO:0000313" key="2">
    <source>
        <dbReference type="EMBL" id="CAH2296762.1"/>
    </source>
</evidence>
<keyword evidence="3" id="KW-1185">Reference proteome</keyword>
<reference evidence="2" key="1">
    <citation type="submission" date="2022-03" db="EMBL/GenBank/DDBJ databases">
        <authorList>
            <person name="Alioto T."/>
            <person name="Alioto T."/>
            <person name="Gomez Garrido J."/>
        </authorList>
    </citation>
    <scope>NUCLEOTIDE SEQUENCE</scope>
</reference>
<evidence type="ECO:0000256" key="1">
    <source>
        <dbReference type="SAM" id="MobiDB-lite"/>
    </source>
</evidence>
<dbReference type="Proteomes" id="UP001295444">
    <property type="component" value="Chromosome 05"/>
</dbReference>
<sequence>MLSRLDSLFEAFWRKLQNRQLKAATRVQNTYLPETTPRRQQALRMVHKTRKMRRKRLRPQKLQREEHRPPPVTSIWTSRRREMVGNSHGVPERLFAVRLTAVQRRTFQICRLWGDYLPQA</sequence>
<evidence type="ECO:0000313" key="3">
    <source>
        <dbReference type="Proteomes" id="UP001295444"/>
    </source>
</evidence>
<accession>A0AAD1SBQ3</accession>
<dbReference type="AlphaFoldDB" id="A0AAD1SBQ3"/>
<dbReference type="EMBL" id="OW240916">
    <property type="protein sequence ID" value="CAH2296762.1"/>
    <property type="molecule type" value="Genomic_DNA"/>
</dbReference>
<name>A0AAD1SBQ3_PELCU</name>
<gene>
    <name evidence="2" type="ORF">PECUL_23A012139</name>
</gene>